<dbReference type="AlphaFoldDB" id="A0A0A9DPD3"/>
<name>A0A0A9DPD3_ARUDO</name>
<reference evidence="1" key="1">
    <citation type="submission" date="2014-09" db="EMBL/GenBank/DDBJ databases">
        <authorList>
            <person name="Magalhaes I.L.F."/>
            <person name="Oliveira U."/>
            <person name="Santos F.R."/>
            <person name="Vidigal T.H.D.A."/>
            <person name="Brescovit A.D."/>
            <person name="Santos A.J."/>
        </authorList>
    </citation>
    <scope>NUCLEOTIDE SEQUENCE</scope>
    <source>
        <tissue evidence="1">Shoot tissue taken approximately 20 cm above the soil surface</tissue>
    </source>
</reference>
<sequence length="99" mass="11168">MHGKTVERTFIIHLAHCSQYANEMDSEIRLTSVAAGQCLISFGGRRKEQSAMLNFTEYSFHSVVSRISTGLEKDSSVGEVPMLSLSRFRFAICRSRNFC</sequence>
<reference evidence="1" key="2">
    <citation type="journal article" date="2015" name="Data Brief">
        <title>Shoot transcriptome of the giant reed, Arundo donax.</title>
        <authorList>
            <person name="Barrero R.A."/>
            <person name="Guerrero F.D."/>
            <person name="Moolhuijzen P."/>
            <person name="Goolsby J.A."/>
            <person name="Tidwell J."/>
            <person name="Bellgard S.E."/>
            <person name="Bellgard M.I."/>
        </authorList>
    </citation>
    <scope>NUCLEOTIDE SEQUENCE</scope>
    <source>
        <tissue evidence="1">Shoot tissue taken approximately 20 cm above the soil surface</tissue>
    </source>
</reference>
<proteinExistence type="predicted"/>
<organism evidence="1">
    <name type="scientific">Arundo donax</name>
    <name type="common">Giant reed</name>
    <name type="synonym">Donax arundinaceus</name>
    <dbReference type="NCBI Taxonomy" id="35708"/>
    <lineage>
        <taxon>Eukaryota</taxon>
        <taxon>Viridiplantae</taxon>
        <taxon>Streptophyta</taxon>
        <taxon>Embryophyta</taxon>
        <taxon>Tracheophyta</taxon>
        <taxon>Spermatophyta</taxon>
        <taxon>Magnoliopsida</taxon>
        <taxon>Liliopsida</taxon>
        <taxon>Poales</taxon>
        <taxon>Poaceae</taxon>
        <taxon>PACMAD clade</taxon>
        <taxon>Arundinoideae</taxon>
        <taxon>Arundineae</taxon>
        <taxon>Arundo</taxon>
    </lineage>
</organism>
<dbReference type="EMBL" id="GBRH01208254">
    <property type="protein sequence ID" value="JAD89641.1"/>
    <property type="molecule type" value="Transcribed_RNA"/>
</dbReference>
<accession>A0A0A9DPD3</accession>
<evidence type="ECO:0000313" key="1">
    <source>
        <dbReference type="EMBL" id="JAD89641.1"/>
    </source>
</evidence>
<protein>
    <submittedName>
        <fullName evidence="1">Uncharacterized protein</fullName>
    </submittedName>
</protein>